<accession>A0A841CFP3</accession>
<dbReference type="RefSeq" id="WP_184689363.1">
    <property type="nucleotide sequence ID" value="NZ_JACHJN010000002.1"/>
</dbReference>
<dbReference type="AlphaFoldDB" id="A0A841CFP3"/>
<name>A0A841CFP3_9PSEU</name>
<evidence type="ECO:0000313" key="1">
    <source>
        <dbReference type="EMBL" id="MBB5954835.1"/>
    </source>
</evidence>
<comment type="caution">
    <text evidence="1">The sequence shown here is derived from an EMBL/GenBank/DDBJ whole genome shotgun (WGS) entry which is preliminary data.</text>
</comment>
<reference evidence="1 2" key="1">
    <citation type="submission" date="2020-08" db="EMBL/GenBank/DDBJ databases">
        <title>Genomic Encyclopedia of Type Strains, Phase III (KMG-III): the genomes of soil and plant-associated and newly described type strains.</title>
        <authorList>
            <person name="Whitman W."/>
        </authorList>
    </citation>
    <scope>NUCLEOTIDE SEQUENCE [LARGE SCALE GENOMIC DNA]</scope>
    <source>
        <strain evidence="1 2">CECT 8640</strain>
    </source>
</reference>
<proteinExistence type="predicted"/>
<protein>
    <submittedName>
        <fullName evidence="1">Uncharacterized protein</fullName>
    </submittedName>
</protein>
<keyword evidence="2" id="KW-1185">Reference proteome</keyword>
<organism evidence="1 2">
    <name type="scientific">Saccharothrix tamanrassetensis</name>
    <dbReference type="NCBI Taxonomy" id="1051531"/>
    <lineage>
        <taxon>Bacteria</taxon>
        <taxon>Bacillati</taxon>
        <taxon>Actinomycetota</taxon>
        <taxon>Actinomycetes</taxon>
        <taxon>Pseudonocardiales</taxon>
        <taxon>Pseudonocardiaceae</taxon>
        <taxon>Saccharothrix</taxon>
    </lineage>
</organism>
<sequence>MINVVETPVAGAQAARLRGPARQAYERFLDDLSHGGCASLGYRVTGPEPLPRLCVKHLRGTDRVIVAFPSPDTAFVLLVGTHEDDPGRNLYDALYELAGVRPRLNERRTKPPCCSDGTPPTADEDLVDDLVARARALAKSRRRP</sequence>
<dbReference type="Proteomes" id="UP000547510">
    <property type="component" value="Unassembled WGS sequence"/>
</dbReference>
<gene>
    <name evidence="1" type="ORF">FHS29_001405</name>
</gene>
<dbReference type="EMBL" id="JACHJN010000002">
    <property type="protein sequence ID" value="MBB5954835.1"/>
    <property type="molecule type" value="Genomic_DNA"/>
</dbReference>
<evidence type="ECO:0000313" key="2">
    <source>
        <dbReference type="Proteomes" id="UP000547510"/>
    </source>
</evidence>